<gene>
    <name evidence="7" type="ORF">OIH86_07745</name>
</gene>
<feature type="compositionally biased region" description="Basic and acidic residues" evidence="5">
    <location>
        <begin position="526"/>
        <end position="535"/>
    </location>
</feature>
<evidence type="ECO:0000313" key="8">
    <source>
        <dbReference type="Proteomes" id="UP001526147"/>
    </source>
</evidence>
<dbReference type="PANTHER" id="PTHR22550:SF5">
    <property type="entry name" value="LEUCINE ZIPPER PROTEIN 4"/>
    <property type="match status" value="1"/>
</dbReference>
<evidence type="ECO:0000256" key="1">
    <source>
        <dbReference type="ARBA" id="ARBA00004141"/>
    </source>
</evidence>
<dbReference type="RefSeq" id="WP_264142309.1">
    <property type="nucleotide sequence ID" value="NZ_JAOYEY010000032.1"/>
</dbReference>
<evidence type="ECO:0000256" key="6">
    <source>
        <dbReference type="SAM" id="Phobius"/>
    </source>
</evidence>
<proteinExistence type="inferred from homology"/>
<dbReference type="InterPro" id="IPR050768">
    <property type="entry name" value="UPF0353/GerABKA_families"/>
</dbReference>
<keyword evidence="8" id="KW-1185">Reference proteome</keyword>
<feature type="transmembrane region" description="Helical" evidence="6">
    <location>
        <begin position="319"/>
        <end position="341"/>
    </location>
</feature>
<keyword evidence="3 4" id="KW-0472">Membrane</keyword>
<feature type="transmembrane region" description="Helical" evidence="6">
    <location>
        <begin position="386"/>
        <end position="403"/>
    </location>
</feature>
<feature type="transmembrane region" description="Helical" evidence="6">
    <location>
        <begin position="409"/>
        <end position="430"/>
    </location>
</feature>
<dbReference type="EMBL" id="JAOYEY010000032">
    <property type="protein sequence ID" value="MCV9885543.1"/>
    <property type="molecule type" value="Genomic_DNA"/>
</dbReference>
<name>A0ABT3DEQ3_9BACI</name>
<evidence type="ECO:0000256" key="2">
    <source>
        <dbReference type="ARBA" id="ARBA00005278"/>
    </source>
</evidence>
<dbReference type="Pfam" id="PF03323">
    <property type="entry name" value="GerA"/>
    <property type="match status" value="1"/>
</dbReference>
<keyword evidence="6" id="KW-0812">Transmembrane</keyword>
<evidence type="ECO:0000256" key="4">
    <source>
        <dbReference type="PIRNR" id="PIRNR005690"/>
    </source>
</evidence>
<dbReference type="PANTHER" id="PTHR22550">
    <property type="entry name" value="SPORE GERMINATION PROTEIN"/>
    <property type="match status" value="1"/>
</dbReference>
<evidence type="ECO:0000256" key="5">
    <source>
        <dbReference type="SAM" id="MobiDB-lite"/>
    </source>
</evidence>
<accession>A0ABT3DEQ3</accession>
<organism evidence="7 8">
    <name type="scientific">Metabacillus halosaccharovorans</name>
    <dbReference type="NCBI Taxonomy" id="930124"/>
    <lineage>
        <taxon>Bacteria</taxon>
        <taxon>Bacillati</taxon>
        <taxon>Bacillota</taxon>
        <taxon>Bacilli</taxon>
        <taxon>Bacillales</taxon>
        <taxon>Bacillaceae</taxon>
        <taxon>Metabacillus</taxon>
    </lineage>
</organism>
<comment type="similarity">
    <text evidence="2 4">Belongs to the GerABKA family.</text>
</comment>
<reference evidence="7 8" key="1">
    <citation type="submission" date="2022-10" db="EMBL/GenBank/DDBJ databases">
        <title>Draft genome assembly of moderately radiation resistant bacterium Metabacillus halosaccharovorans.</title>
        <authorList>
            <person name="Pal S."/>
            <person name="Gopinathan A."/>
        </authorList>
    </citation>
    <scope>NUCLEOTIDE SEQUENCE [LARGE SCALE GENOMIC DNA]</scope>
    <source>
        <strain evidence="7 8">VITHBRA001</strain>
    </source>
</reference>
<evidence type="ECO:0000256" key="3">
    <source>
        <dbReference type="ARBA" id="ARBA00023136"/>
    </source>
</evidence>
<dbReference type="InterPro" id="IPR004995">
    <property type="entry name" value="Spore_Ger"/>
</dbReference>
<feature type="region of interest" description="Disordered" evidence="5">
    <location>
        <begin position="1"/>
        <end position="22"/>
    </location>
</feature>
<feature type="region of interest" description="Disordered" evidence="5">
    <location>
        <begin position="509"/>
        <end position="535"/>
    </location>
</feature>
<feature type="transmembrane region" description="Helical" evidence="6">
    <location>
        <begin position="442"/>
        <end position="465"/>
    </location>
</feature>
<evidence type="ECO:0000313" key="7">
    <source>
        <dbReference type="EMBL" id="MCV9885543.1"/>
    </source>
</evidence>
<dbReference type="CDD" id="cd18120">
    <property type="entry name" value="ATP-synt_Vo_Ao_c"/>
    <property type="match status" value="1"/>
</dbReference>
<comment type="subcellular location">
    <subcellularLocation>
        <location evidence="4">Cell membrane</location>
    </subcellularLocation>
    <subcellularLocation>
        <location evidence="1">Membrane</location>
        <topology evidence="1">Multi-pass membrane protein</topology>
    </subcellularLocation>
</comment>
<dbReference type="PIRSF" id="PIRSF005690">
    <property type="entry name" value="GerBA"/>
    <property type="match status" value="1"/>
</dbReference>
<sequence length="535" mass="59788">MFKKFRSHRKKNKPTYTNSQNKHVLENNEKFEVNIDRNISKVKELLDTNDDIVFREIVVFIEKPVKVFICYFSTLSSNEYINEFVVKPLQELNLNNNQMTYSEKSNLDIVKNNVLDVGSLSEHSAIDMVVNQILSGKAALFIDGSDAALIIEAQGFAMRNVSEPDTESVVRGPREGFTENIEVNTGLIRRKIVNSKLYFEKFTIGKQTHTKIRIAYIEGIVNKKVVQEVKARLKKIDIDSILESGYIEQLIEDHPTSIFPTVGNSEKPDIIAARLLEGKVAILCDGTPFVLSVPYMFVENFQISEDYYSRPYFASAIRLLRLLALFLTVTIPAFYVALTSYHHAMIPTVLLTSMAAAEETVPFPVLIETLLIGTAFEILREAGVRLPRPVGSAISIVGALIIGEGAVQAGLVSAPMVIAMALTGISSFIVPAINDAVVLSRLFFVLLAGILGLYGVLIGFLIILAHMCSLRSFGTPYLAPHAPIILREWKDTLIRAPLWKMNQRPQSITWEHETNRQGTNQKPKASTRENGSEEK</sequence>
<feature type="transmembrane region" description="Helical" evidence="6">
    <location>
        <begin position="361"/>
        <end position="379"/>
    </location>
</feature>
<keyword evidence="6" id="KW-1133">Transmembrane helix</keyword>
<feature type="compositionally biased region" description="Basic residues" evidence="5">
    <location>
        <begin position="1"/>
        <end position="13"/>
    </location>
</feature>
<protein>
    <submittedName>
        <fullName evidence="7">Spore germination protein</fullName>
    </submittedName>
</protein>
<dbReference type="Proteomes" id="UP001526147">
    <property type="component" value="Unassembled WGS sequence"/>
</dbReference>
<comment type="caution">
    <text evidence="7">The sequence shown here is derived from an EMBL/GenBank/DDBJ whole genome shotgun (WGS) entry which is preliminary data.</text>
</comment>